<dbReference type="EMBL" id="BQXS01011201">
    <property type="protein sequence ID" value="GKT36348.1"/>
    <property type="molecule type" value="Genomic_DNA"/>
</dbReference>
<gene>
    <name evidence="5" type="ORF">ADUPG1_009329</name>
</gene>
<evidence type="ECO:0000256" key="1">
    <source>
        <dbReference type="ARBA" id="ARBA00013260"/>
    </source>
</evidence>
<sequence>MVKLSLTILLAIFLIVGLTVGFFFAWSNSKSLSQLKAKDEYSIPRMLREVKTMSEAIILIVCLKKELCLSKSISTHLCSHSVLGASLAAAEKQKHRAAYKTWIDQDQPKQYFYLSDKEFRDIERKAKKAGINTYTTFSPLSTELEKRDKAVIAIGPDSYDKLKDAFPNISLINPLK</sequence>
<feature type="transmembrane region" description="Helical" evidence="4">
    <location>
        <begin position="6"/>
        <end position="26"/>
    </location>
</feature>
<keyword evidence="4" id="KW-0472">Membrane</keyword>
<keyword evidence="4" id="KW-1133">Transmembrane helix</keyword>
<dbReference type="Gene3D" id="3.40.1490.10">
    <property type="entry name" value="Bit1"/>
    <property type="match status" value="1"/>
</dbReference>
<evidence type="ECO:0000256" key="2">
    <source>
        <dbReference type="ARBA" id="ARBA00022801"/>
    </source>
</evidence>
<keyword evidence="6" id="KW-1185">Reference proteome</keyword>
<evidence type="ECO:0000256" key="4">
    <source>
        <dbReference type="SAM" id="Phobius"/>
    </source>
</evidence>
<keyword evidence="2 5" id="KW-0378">Hydrolase</keyword>
<comment type="catalytic activity">
    <reaction evidence="3">
        <text>an N-acyl-L-alpha-aminoacyl-tRNA + H2O = an N-acyl-L-amino acid + a tRNA + H(+)</text>
        <dbReference type="Rhea" id="RHEA:54448"/>
        <dbReference type="Rhea" id="RHEA-COMP:10123"/>
        <dbReference type="Rhea" id="RHEA-COMP:13883"/>
        <dbReference type="ChEBI" id="CHEBI:15377"/>
        <dbReference type="ChEBI" id="CHEBI:15378"/>
        <dbReference type="ChEBI" id="CHEBI:59874"/>
        <dbReference type="ChEBI" id="CHEBI:78442"/>
        <dbReference type="ChEBI" id="CHEBI:138191"/>
        <dbReference type="EC" id="3.1.1.29"/>
    </reaction>
</comment>
<name>A0ABQ5KV70_9EUKA</name>
<dbReference type="Proteomes" id="UP001057375">
    <property type="component" value="Unassembled WGS sequence"/>
</dbReference>
<evidence type="ECO:0000256" key="3">
    <source>
        <dbReference type="ARBA" id="ARBA00048707"/>
    </source>
</evidence>
<dbReference type="SUPFAM" id="SSF102462">
    <property type="entry name" value="Peptidyl-tRNA hydrolase II"/>
    <property type="match status" value="1"/>
</dbReference>
<organism evidence="5 6">
    <name type="scientific">Aduncisulcus paluster</name>
    <dbReference type="NCBI Taxonomy" id="2918883"/>
    <lineage>
        <taxon>Eukaryota</taxon>
        <taxon>Metamonada</taxon>
        <taxon>Carpediemonas-like organisms</taxon>
        <taxon>Aduncisulcus</taxon>
    </lineage>
</organism>
<reference evidence="5" key="1">
    <citation type="submission" date="2022-03" db="EMBL/GenBank/DDBJ databases">
        <title>Draft genome sequence of Aduncisulcus paluster, a free-living microaerophilic Fornicata.</title>
        <authorList>
            <person name="Yuyama I."/>
            <person name="Kume K."/>
            <person name="Tamura T."/>
            <person name="Inagaki Y."/>
            <person name="Hashimoto T."/>
        </authorList>
    </citation>
    <scope>NUCLEOTIDE SEQUENCE</scope>
    <source>
        <strain evidence="5">NY0171</strain>
    </source>
</reference>
<dbReference type="GO" id="GO:0016787">
    <property type="term" value="F:hydrolase activity"/>
    <property type="evidence" value="ECO:0007669"/>
    <property type="project" value="UniProtKB-KW"/>
</dbReference>
<evidence type="ECO:0000313" key="6">
    <source>
        <dbReference type="Proteomes" id="UP001057375"/>
    </source>
</evidence>
<dbReference type="EC" id="3.1.1.29" evidence="1"/>
<dbReference type="InterPro" id="IPR023476">
    <property type="entry name" value="Pep_tRNA_hydro_II_dom_sf"/>
</dbReference>
<accession>A0ABQ5KV70</accession>
<comment type="caution">
    <text evidence="5">The sequence shown here is derived from an EMBL/GenBank/DDBJ whole genome shotgun (WGS) entry which is preliminary data.</text>
</comment>
<dbReference type="InterPro" id="IPR002833">
    <property type="entry name" value="PTH2"/>
</dbReference>
<proteinExistence type="predicted"/>
<evidence type="ECO:0000313" key="5">
    <source>
        <dbReference type="EMBL" id="GKT36348.1"/>
    </source>
</evidence>
<protein>
    <recommendedName>
        <fullName evidence="1">peptidyl-tRNA hydrolase</fullName>
        <ecNumber evidence="1">3.1.1.29</ecNumber>
    </recommendedName>
</protein>
<keyword evidence="4" id="KW-0812">Transmembrane</keyword>
<dbReference type="Pfam" id="PF01981">
    <property type="entry name" value="PTH2"/>
    <property type="match status" value="1"/>
</dbReference>